<evidence type="ECO:0000256" key="3">
    <source>
        <dbReference type="ARBA" id="ARBA00004406"/>
    </source>
</evidence>
<protein>
    <submittedName>
        <fullName evidence="14">Cytochrome P450 6a9</fullName>
    </submittedName>
</protein>
<reference evidence="14" key="1">
    <citation type="submission" date="2022-07" db="EMBL/GenBank/DDBJ databases">
        <authorList>
            <person name="Trinca V."/>
            <person name="Uliana J.V.C."/>
            <person name="Torres T.T."/>
            <person name="Ward R.J."/>
            <person name="Monesi N."/>
        </authorList>
    </citation>
    <scope>NUCLEOTIDE SEQUENCE</scope>
    <source>
        <strain evidence="14">HSMRA1968</strain>
        <tissue evidence="14">Whole embryos</tissue>
    </source>
</reference>
<dbReference type="Proteomes" id="UP001151699">
    <property type="component" value="Unassembled WGS sequence"/>
</dbReference>
<keyword evidence="7" id="KW-0256">Endoplasmic reticulum</keyword>
<evidence type="ECO:0000256" key="8">
    <source>
        <dbReference type="ARBA" id="ARBA00022848"/>
    </source>
</evidence>
<dbReference type="InterPro" id="IPR050476">
    <property type="entry name" value="Insect_CytP450_Detox"/>
</dbReference>
<dbReference type="InterPro" id="IPR036396">
    <property type="entry name" value="Cyt_P450_sf"/>
</dbReference>
<evidence type="ECO:0000256" key="12">
    <source>
        <dbReference type="ARBA" id="ARBA00023136"/>
    </source>
</evidence>
<comment type="similarity">
    <text evidence="4">Belongs to the cytochrome P450 family.</text>
</comment>
<comment type="caution">
    <text evidence="14">The sequence shown here is derived from an EMBL/GenBank/DDBJ whole genome shotgun (WGS) entry which is preliminary data.</text>
</comment>
<dbReference type="PANTHER" id="PTHR24292">
    <property type="entry name" value="CYTOCHROME P450"/>
    <property type="match status" value="1"/>
</dbReference>
<evidence type="ECO:0000256" key="13">
    <source>
        <dbReference type="SAM" id="Phobius"/>
    </source>
</evidence>
<accession>A0A9Q0MIP8</accession>
<dbReference type="EMBL" id="WJQU01003676">
    <property type="protein sequence ID" value="KAJ6623032.1"/>
    <property type="molecule type" value="Genomic_DNA"/>
</dbReference>
<comment type="subcellular location">
    <subcellularLocation>
        <location evidence="3">Endoplasmic reticulum membrane</location>
        <topology evidence="3">Peripheral membrane protein</topology>
    </subcellularLocation>
    <subcellularLocation>
        <location evidence="2">Microsome membrane</location>
        <topology evidence="2">Peripheral membrane protein</topology>
    </subcellularLocation>
</comment>
<keyword evidence="13" id="KW-1133">Transmembrane helix</keyword>
<evidence type="ECO:0000256" key="9">
    <source>
        <dbReference type="ARBA" id="ARBA00023002"/>
    </source>
</evidence>
<dbReference type="GO" id="GO:0005789">
    <property type="term" value="C:endoplasmic reticulum membrane"/>
    <property type="evidence" value="ECO:0007669"/>
    <property type="project" value="UniProtKB-SubCell"/>
</dbReference>
<dbReference type="GO" id="GO:0020037">
    <property type="term" value="F:heme binding"/>
    <property type="evidence" value="ECO:0007669"/>
    <property type="project" value="InterPro"/>
</dbReference>
<dbReference type="SUPFAM" id="SSF48264">
    <property type="entry name" value="Cytochrome P450"/>
    <property type="match status" value="1"/>
</dbReference>
<dbReference type="GO" id="GO:0016705">
    <property type="term" value="F:oxidoreductase activity, acting on paired donors, with incorporation or reduction of molecular oxygen"/>
    <property type="evidence" value="ECO:0007669"/>
    <property type="project" value="InterPro"/>
</dbReference>
<feature type="transmembrane region" description="Helical" evidence="13">
    <location>
        <begin position="6"/>
        <end position="25"/>
    </location>
</feature>
<evidence type="ECO:0000256" key="4">
    <source>
        <dbReference type="ARBA" id="ARBA00010617"/>
    </source>
</evidence>
<evidence type="ECO:0000256" key="6">
    <source>
        <dbReference type="ARBA" id="ARBA00022723"/>
    </source>
</evidence>
<feature type="non-terminal residue" evidence="14">
    <location>
        <position position="367"/>
    </location>
</feature>
<dbReference type="GO" id="GO:0005506">
    <property type="term" value="F:iron ion binding"/>
    <property type="evidence" value="ECO:0007669"/>
    <property type="project" value="InterPro"/>
</dbReference>
<dbReference type="OrthoDB" id="7789251at2759"/>
<keyword evidence="15" id="KW-1185">Reference proteome</keyword>
<evidence type="ECO:0000313" key="14">
    <source>
        <dbReference type="EMBL" id="KAJ6623032.1"/>
    </source>
</evidence>
<evidence type="ECO:0000256" key="5">
    <source>
        <dbReference type="ARBA" id="ARBA00022617"/>
    </source>
</evidence>
<name>A0A9Q0MIP8_9DIPT</name>
<keyword evidence="8" id="KW-0492">Microsome</keyword>
<keyword evidence="13" id="KW-0812">Transmembrane</keyword>
<dbReference type="Gene3D" id="1.10.630.10">
    <property type="entry name" value="Cytochrome P450"/>
    <property type="match status" value="1"/>
</dbReference>
<proteinExistence type="inferred from homology"/>
<dbReference type="CDD" id="cd11056">
    <property type="entry name" value="CYP6-like"/>
    <property type="match status" value="1"/>
</dbReference>
<dbReference type="PANTHER" id="PTHR24292:SF103">
    <property type="entry name" value="CYTOCHROME P450 6BS1"/>
    <property type="match status" value="1"/>
</dbReference>
<keyword evidence="11" id="KW-0503">Monooxygenase</keyword>
<dbReference type="PRINTS" id="PR00464">
    <property type="entry name" value="EP450II"/>
</dbReference>
<keyword evidence="10" id="KW-0408">Iron</keyword>
<keyword evidence="9" id="KW-0560">Oxidoreductase</keyword>
<dbReference type="InterPro" id="IPR002402">
    <property type="entry name" value="Cyt_P450_E_grp-II"/>
</dbReference>
<evidence type="ECO:0000256" key="11">
    <source>
        <dbReference type="ARBA" id="ARBA00023033"/>
    </source>
</evidence>
<keyword evidence="5" id="KW-0349">Heme</keyword>
<evidence type="ECO:0000256" key="1">
    <source>
        <dbReference type="ARBA" id="ARBA00001971"/>
    </source>
</evidence>
<dbReference type="InterPro" id="IPR001128">
    <property type="entry name" value="Cyt_P450"/>
</dbReference>
<keyword evidence="6" id="KW-0479">Metal-binding</keyword>
<evidence type="ECO:0000256" key="7">
    <source>
        <dbReference type="ARBA" id="ARBA00022824"/>
    </source>
</evidence>
<dbReference type="GO" id="GO:0004497">
    <property type="term" value="F:monooxygenase activity"/>
    <property type="evidence" value="ECO:0007669"/>
    <property type="project" value="UniProtKB-KW"/>
</dbReference>
<gene>
    <name evidence="14" type="primary">Cyp6a9_1</name>
    <name evidence="14" type="ORF">Bhyg_17183</name>
</gene>
<organism evidence="14 15">
    <name type="scientific">Pseudolycoriella hygida</name>
    <dbReference type="NCBI Taxonomy" id="35572"/>
    <lineage>
        <taxon>Eukaryota</taxon>
        <taxon>Metazoa</taxon>
        <taxon>Ecdysozoa</taxon>
        <taxon>Arthropoda</taxon>
        <taxon>Hexapoda</taxon>
        <taxon>Insecta</taxon>
        <taxon>Pterygota</taxon>
        <taxon>Neoptera</taxon>
        <taxon>Endopterygota</taxon>
        <taxon>Diptera</taxon>
        <taxon>Nematocera</taxon>
        <taxon>Sciaroidea</taxon>
        <taxon>Sciaridae</taxon>
        <taxon>Pseudolycoriella</taxon>
    </lineage>
</organism>
<sequence length="367" mass="42229">MGVSVFIGLVAALTAVTTFYLNRIFSYWQRRGIPYIKPTIPYGNFKGLGTKYFHGSMGQKLYNEMKGKAPFCGIYMFLEPVILALDLEFIKAILIKDFSHFHDRGIYFNEKDDPLSAHLFSIEGSKWRHLRSKLTPTFTSGKMKFMFPTILKTGKEFADTLTSLLAGKESLDIEVKDILARFTTDVIGQCAFGIECNSLKDPNAEFRNMGRLVFEKRRHNMVVFTLLQTFRELGRFFKMKTTLEEVEKFFIESVQQTVEYREKNDVTRNDFMDLLIKIKNGEKLQKSDRETLSGLSLNEMAAQAFVFFLAGFETSSTVMTFALYELALNQDIQLKARQEIKQVLEKYGGEMTYDAVSDMNYISQILN</sequence>
<evidence type="ECO:0000256" key="10">
    <source>
        <dbReference type="ARBA" id="ARBA00023004"/>
    </source>
</evidence>
<evidence type="ECO:0000256" key="2">
    <source>
        <dbReference type="ARBA" id="ARBA00004174"/>
    </source>
</evidence>
<dbReference type="Pfam" id="PF00067">
    <property type="entry name" value="p450"/>
    <property type="match status" value="1"/>
</dbReference>
<comment type="cofactor">
    <cofactor evidence="1">
        <name>heme</name>
        <dbReference type="ChEBI" id="CHEBI:30413"/>
    </cofactor>
</comment>
<dbReference type="AlphaFoldDB" id="A0A9Q0MIP8"/>
<evidence type="ECO:0000313" key="15">
    <source>
        <dbReference type="Proteomes" id="UP001151699"/>
    </source>
</evidence>
<keyword evidence="12 13" id="KW-0472">Membrane</keyword>